<comment type="similarity">
    <text evidence="1">Belongs to the Nudix hydrolase family.</text>
</comment>
<keyword evidence="3" id="KW-0378">Hydrolase</keyword>
<proteinExistence type="inferred from homology"/>
<dbReference type="CDD" id="cd03674">
    <property type="entry name" value="NUDIX_Hydrolase"/>
    <property type="match status" value="1"/>
</dbReference>
<dbReference type="PANTHER" id="PTHR43736:SF1">
    <property type="entry name" value="DIHYDRONEOPTERIN TRIPHOSPHATE DIPHOSPHATASE"/>
    <property type="match status" value="1"/>
</dbReference>
<sequence>MPVPADIGVGPGADCLAALEAYAPADSTQVDLRRQFLAHLARHPDDGWSRTCPGAHLTASGLICSPDADQVLLLHHRKLGRWLQVGGHIEPTDTTLAGAAYREALEESGLPVRLIPGIVHLDSHEVPCGPVRSCFHLDVRYLLVADPRLAPVTGDESHSVRWFPHDALPTDESSVTVLVDIARSILV</sequence>
<gene>
    <name evidence="3" type="ORF">AADG42_08235</name>
</gene>
<evidence type="ECO:0000313" key="4">
    <source>
        <dbReference type="Proteomes" id="UP001442841"/>
    </source>
</evidence>
<dbReference type="InterPro" id="IPR015797">
    <property type="entry name" value="NUDIX_hydrolase-like_dom_sf"/>
</dbReference>
<evidence type="ECO:0000313" key="3">
    <source>
        <dbReference type="EMBL" id="XAN07281.1"/>
    </source>
</evidence>
<protein>
    <submittedName>
        <fullName evidence="3">NUDIX hydrolase</fullName>
    </submittedName>
</protein>
<dbReference type="GO" id="GO:0016787">
    <property type="term" value="F:hydrolase activity"/>
    <property type="evidence" value="ECO:0007669"/>
    <property type="project" value="UniProtKB-KW"/>
</dbReference>
<dbReference type="PROSITE" id="PS51462">
    <property type="entry name" value="NUDIX"/>
    <property type="match status" value="1"/>
</dbReference>
<dbReference type="Pfam" id="PF00293">
    <property type="entry name" value="NUDIX"/>
    <property type="match status" value="1"/>
</dbReference>
<dbReference type="EMBL" id="CP154795">
    <property type="protein sequence ID" value="XAN07281.1"/>
    <property type="molecule type" value="Genomic_DNA"/>
</dbReference>
<evidence type="ECO:0000256" key="1">
    <source>
        <dbReference type="ARBA" id="ARBA00005582"/>
    </source>
</evidence>
<accession>A0ABZ3FRP7</accession>
<reference evidence="3 4" key="1">
    <citation type="submission" date="2024-04" db="EMBL/GenBank/DDBJ databases">
        <title>Isolation of an actinomycete strain from pig manure.</title>
        <authorList>
            <person name="Gong T."/>
            <person name="Yu Z."/>
            <person name="An M."/>
            <person name="Wei C."/>
            <person name="Yang W."/>
            <person name="Liu L."/>
        </authorList>
    </citation>
    <scope>NUCLEOTIDE SEQUENCE [LARGE SCALE GENOMIC DNA]</scope>
    <source>
        <strain evidence="3 4">ZF39</strain>
    </source>
</reference>
<dbReference type="SUPFAM" id="SSF55811">
    <property type="entry name" value="Nudix"/>
    <property type="match status" value="1"/>
</dbReference>
<organism evidence="3 4">
    <name type="scientific">Ammonicoccus fulvus</name>
    <dbReference type="NCBI Taxonomy" id="3138240"/>
    <lineage>
        <taxon>Bacteria</taxon>
        <taxon>Bacillati</taxon>
        <taxon>Actinomycetota</taxon>
        <taxon>Actinomycetes</taxon>
        <taxon>Propionibacteriales</taxon>
        <taxon>Propionibacteriaceae</taxon>
        <taxon>Ammonicoccus</taxon>
    </lineage>
</organism>
<dbReference type="RefSeq" id="WP_425308734.1">
    <property type="nucleotide sequence ID" value="NZ_CP154795.1"/>
</dbReference>
<keyword evidence="4" id="KW-1185">Reference proteome</keyword>
<dbReference type="PANTHER" id="PTHR43736">
    <property type="entry name" value="ADP-RIBOSE PYROPHOSPHATASE"/>
    <property type="match status" value="1"/>
</dbReference>
<dbReference type="Proteomes" id="UP001442841">
    <property type="component" value="Chromosome"/>
</dbReference>
<name>A0ABZ3FRP7_9ACTN</name>
<feature type="domain" description="Nudix hydrolase" evidence="2">
    <location>
        <begin position="54"/>
        <end position="187"/>
    </location>
</feature>
<dbReference type="Gene3D" id="3.90.79.10">
    <property type="entry name" value="Nucleoside Triphosphate Pyrophosphohydrolase"/>
    <property type="match status" value="1"/>
</dbReference>
<dbReference type="InterPro" id="IPR000086">
    <property type="entry name" value="NUDIX_hydrolase_dom"/>
</dbReference>
<evidence type="ECO:0000259" key="2">
    <source>
        <dbReference type="PROSITE" id="PS51462"/>
    </source>
</evidence>